<name>A0ACA9SP80_9GLOM</name>
<organism evidence="1 2">
    <name type="scientific">Racocetra persica</name>
    <dbReference type="NCBI Taxonomy" id="160502"/>
    <lineage>
        <taxon>Eukaryota</taxon>
        <taxon>Fungi</taxon>
        <taxon>Fungi incertae sedis</taxon>
        <taxon>Mucoromycota</taxon>
        <taxon>Glomeromycotina</taxon>
        <taxon>Glomeromycetes</taxon>
        <taxon>Diversisporales</taxon>
        <taxon>Gigasporaceae</taxon>
        <taxon>Racocetra</taxon>
    </lineage>
</organism>
<keyword evidence="2" id="KW-1185">Reference proteome</keyword>
<comment type="caution">
    <text evidence="1">The sequence shown here is derived from an EMBL/GenBank/DDBJ whole genome shotgun (WGS) entry which is preliminary data.</text>
</comment>
<dbReference type="EMBL" id="CAJVQC010139289">
    <property type="protein sequence ID" value="CAG8843649.1"/>
    <property type="molecule type" value="Genomic_DNA"/>
</dbReference>
<accession>A0ACA9SP80</accession>
<evidence type="ECO:0000313" key="1">
    <source>
        <dbReference type="EMBL" id="CAG8843649.1"/>
    </source>
</evidence>
<dbReference type="Proteomes" id="UP000789920">
    <property type="component" value="Unassembled WGS sequence"/>
</dbReference>
<reference evidence="1" key="1">
    <citation type="submission" date="2021-06" db="EMBL/GenBank/DDBJ databases">
        <authorList>
            <person name="Kallberg Y."/>
            <person name="Tangrot J."/>
            <person name="Rosling A."/>
        </authorList>
    </citation>
    <scope>NUCLEOTIDE SEQUENCE</scope>
    <source>
        <strain evidence="1">MA461A</strain>
    </source>
</reference>
<proteinExistence type="predicted"/>
<feature type="non-terminal residue" evidence="1">
    <location>
        <position position="1"/>
    </location>
</feature>
<sequence length="53" mass="5955">PAPGVNHWIISIDQQPETEIDISVARIKFVSNVGMNEHSNNDNYKSNKSDESE</sequence>
<feature type="non-terminal residue" evidence="1">
    <location>
        <position position="53"/>
    </location>
</feature>
<evidence type="ECO:0000313" key="2">
    <source>
        <dbReference type="Proteomes" id="UP000789920"/>
    </source>
</evidence>
<gene>
    <name evidence="1" type="ORF">RPERSI_LOCUS32861</name>
</gene>
<protein>
    <submittedName>
        <fullName evidence="1">21860_t:CDS:1</fullName>
    </submittedName>
</protein>